<keyword evidence="5" id="KW-1185">Reference proteome</keyword>
<keyword evidence="2" id="KW-1133">Transmembrane helix</keyword>
<dbReference type="Pfam" id="PF03959">
    <property type="entry name" value="FSH1"/>
    <property type="match status" value="1"/>
</dbReference>
<gene>
    <name evidence="4" type="ORF">BJY01DRAFT_246910</name>
</gene>
<evidence type="ECO:0000256" key="2">
    <source>
        <dbReference type="SAM" id="Phobius"/>
    </source>
</evidence>
<sequence>MEQVEIYIERLHKPQTGFRPDNKTNKARILMLHGHGQSGWFFYHKTKFLIKTLQMMASERNKKGFANGIELFYPNGPLQASQNLDPDVWAWGRGDVEGGLIDGLSETLKKIMDILHTYGPFVGVIGFSTGAAIAAITASLLERGGDHALNTQVNSPS</sequence>
<dbReference type="InterPro" id="IPR029058">
    <property type="entry name" value="AB_hydrolase_fold"/>
</dbReference>
<protein>
    <submittedName>
        <fullName evidence="4">Serine hydrolase-domain-containing protein</fullName>
    </submittedName>
</protein>
<dbReference type="Proteomes" id="UP001610446">
    <property type="component" value="Unassembled WGS sequence"/>
</dbReference>
<dbReference type="PANTHER" id="PTHR48070:SF6">
    <property type="entry name" value="ESTERASE OVCA2"/>
    <property type="match status" value="1"/>
</dbReference>
<evidence type="ECO:0000259" key="3">
    <source>
        <dbReference type="Pfam" id="PF03959"/>
    </source>
</evidence>
<keyword evidence="1 4" id="KW-0378">Hydrolase</keyword>
<evidence type="ECO:0000313" key="4">
    <source>
        <dbReference type="EMBL" id="KAL2847261.1"/>
    </source>
</evidence>
<name>A0ABR4K4L1_9EURO</name>
<dbReference type="GO" id="GO:0016787">
    <property type="term" value="F:hydrolase activity"/>
    <property type="evidence" value="ECO:0007669"/>
    <property type="project" value="UniProtKB-KW"/>
</dbReference>
<keyword evidence="2" id="KW-0472">Membrane</keyword>
<evidence type="ECO:0000256" key="1">
    <source>
        <dbReference type="ARBA" id="ARBA00022801"/>
    </source>
</evidence>
<dbReference type="EMBL" id="JBFXLU010000057">
    <property type="protein sequence ID" value="KAL2847261.1"/>
    <property type="molecule type" value="Genomic_DNA"/>
</dbReference>
<comment type="caution">
    <text evidence="4">The sequence shown here is derived from an EMBL/GenBank/DDBJ whole genome shotgun (WGS) entry which is preliminary data.</text>
</comment>
<evidence type="ECO:0000313" key="5">
    <source>
        <dbReference type="Proteomes" id="UP001610446"/>
    </source>
</evidence>
<dbReference type="PANTHER" id="PTHR48070">
    <property type="entry name" value="ESTERASE OVCA2"/>
    <property type="match status" value="1"/>
</dbReference>
<feature type="domain" description="Serine hydrolase" evidence="3">
    <location>
        <begin position="25"/>
        <end position="148"/>
    </location>
</feature>
<dbReference type="InterPro" id="IPR005645">
    <property type="entry name" value="FSH-like_dom"/>
</dbReference>
<keyword evidence="2" id="KW-0812">Transmembrane</keyword>
<dbReference type="SUPFAM" id="SSF53474">
    <property type="entry name" value="alpha/beta-Hydrolases"/>
    <property type="match status" value="1"/>
</dbReference>
<organism evidence="4 5">
    <name type="scientific">Aspergillus pseudoustus</name>
    <dbReference type="NCBI Taxonomy" id="1810923"/>
    <lineage>
        <taxon>Eukaryota</taxon>
        <taxon>Fungi</taxon>
        <taxon>Dikarya</taxon>
        <taxon>Ascomycota</taxon>
        <taxon>Pezizomycotina</taxon>
        <taxon>Eurotiomycetes</taxon>
        <taxon>Eurotiomycetidae</taxon>
        <taxon>Eurotiales</taxon>
        <taxon>Aspergillaceae</taxon>
        <taxon>Aspergillus</taxon>
        <taxon>Aspergillus subgen. Nidulantes</taxon>
    </lineage>
</organism>
<accession>A0ABR4K4L1</accession>
<feature type="transmembrane region" description="Helical" evidence="2">
    <location>
        <begin position="118"/>
        <end position="141"/>
    </location>
</feature>
<proteinExistence type="predicted"/>
<reference evidence="4 5" key="1">
    <citation type="submission" date="2024-07" db="EMBL/GenBank/DDBJ databases">
        <title>Section-level genome sequencing and comparative genomics of Aspergillus sections Usti and Cavernicolus.</title>
        <authorList>
            <consortium name="Lawrence Berkeley National Laboratory"/>
            <person name="Nybo J.L."/>
            <person name="Vesth T.C."/>
            <person name="Theobald S."/>
            <person name="Frisvad J.C."/>
            <person name="Larsen T.O."/>
            <person name="Kjaerboelling I."/>
            <person name="Rothschild-Mancinelli K."/>
            <person name="Lyhne E.K."/>
            <person name="Kogle M.E."/>
            <person name="Barry K."/>
            <person name="Clum A."/>
            <person name="Na H."/>
            <person name="Ledsgaard L."/>
            <person name="Lin J."/>
            <person name="Lipzen A."/>
            <person name="Kuo A."/>
            <person name="Riley R."/>
            <person name="Mondo S."/>
            <person name="Labutti K."/>
            <person name="Haridas S."/>
            <person name="Pangalinan J."/>
            <person name="Salamov A.A."/>
            <person name="Simmons B.A."/>
            <person name="Magnuson J.K."/>
            <person name="Chen J."/>
            <person name="Drula E."/>
            <person name="Henrissat B."/>
            <person name="Wiebenga A."/>
            <person name="Lubbers R.J."/>
            <person name="Gomes A.C."/>
            <person name="Makela M.R."/>
            <person name="Stajich J."/>
            <person name="Grigoriev I.V."/>
            <person name="Mortensen U.H."/>
            <person name="De Vries R.P."/>
            <person name="Baker S.E."/>
            <person name="Andersen M.R."/>
        </authorList>
    </citation>
    <scope>NUCLEOTIDE SEQUENCE [LARGE SCALE GENOMIC DNA]</scope>
    <source>
        <strain evidence="4 5">CBS 123904</strain>
    </source>
</reference>
<dbReference type="Gene3D" id="3.40.50.1820">
    <property type="entry name" value="alpha/beta hydrolase"/>
    <property type="match status" value="1"/>
</dbReference>
<dbReference type="InterPro" id="IPR050593">
    <property type="entry name" value="LovG"/>
</dbReference>